<evidence type="ECO:0000313" key="2">
    <source>
        <dbReference type="EMBL" id="KKK70739.1"/>
    </source>
</evidence>
<comment type="caution">
    <text evidence="2">The sequence shown here is derived from an EMBL/GenBank/DDBJ whole genome shotgun (WGS) entry which is preliminary data.</text>
</comment>
<sequence>MYEYIKGKLIEVDTQRAIIDVNGVGYKVFIPASIYQDLIDKDQITLHTSYIVKEDSQTLFGFLTKLQRNVFEMLKKQNHFITFTSGLEAKILKDWHVNLLSQLRLKRVFFAYDTPDDFEYLINA</sequence>
<gene>
    <name evidence="2" type="ORF">LCGC14_2920970</name>
</gene>
<accession>A0A0F8ZWD3</accession>
<reference evidence="2" key="1">
    <citation type="journal article" date="2015" name="Nature">
        <title>Complex archaea that bridge the gap between prokaryotes and eukaryotes.</title>
        <authorList>
            <person name="Spang A."/>
            <person name="Saw J.H."/>
            <person name="Jorgensen S.L."/>
            <person name="Zaremba-Niedzwiedzka K."/>
            <person name="Martijn J."/>
            <person name="Lind A.E."/>
            <person name="van Eijk R."/>
            <person name="Schleper C."/>
            <person name="Guy L."/>
            <person name="Ettema T.J."/>
        </authorList>
    </citation>
    <scope>NUCLEOTIDE SEQUENCE</scope>
</reference>
<dbReference type="GO" id="GO:0009378">
    <property type="term" value="F:four-way junction helicase activity"/>
    <property type="evidence" value="ECO:0007669"/>
    <property type="project" value="InterPro"/>
</dbReference>
<organism evidence="2">
    <name type="scientific">marine sediment metagenome</name>
    <dbReference type="NCBI Taxonomy" id="412755"/>
    <lineage>
        <taxon>unclassified sequences</taxon>
        <taxon>metagenomes</taxon>
        <taxon>ecological metagenomes</taxon>
    </lineage>
</organism>
<evidence type="ECO:0000259" key="1">
    <source>
        <dbReference type="Pfam" id="PF01330"/>
    </source>
</evidence>
<dbReference type="EMBL" id="LAZR01058046">
    <property type="protein sequence ID" value="KKK70739.1"/>
    <property type="molecule type" value="Genomic_DNA"/>
</dbReference>
<dbReference type="GO" id="GO:0005524">
    <property type="term" value="F:ATP binding"/>
    <property type="evidence" value="ECO:0007669"/>
    <property type="project" value="InterPro"/>
</dbReference>
<feature type="non-terminal residue" evidence="2">
    <location>
        <position position="124"/>
    </location>
</feature>
<dbReference type="Pfam" id="PF01330">
    <property type="entry name" value="RuvA_N"/>
    <property type="match status" value="1"/>
</dbReference>
<dbReference type="GO" id="GO:0006310">
    <property type="term" value="P:DNA recombination"/>
    <property type="evidence" value="ECO:0007669"/>
    <property type="project" value="InterPro"/>
</dbReference>
<dbReference type="Gene3D" id="2.40.50.140">
    <property type="entry name" value="Nucleic acid-binding proteins"/>
    <property type="match status" value="1"/>
</dbReference>
<dbReference type="SUPFAM" id="SSF50249">
    <property type="entry name" value="Nucleic acid-binding proteins"/>
    <property type="match status" value="1"/>
</dbReference>
<protein>
    <recommendedName>
        <fullName evidence="1">DNA helicase Holliday junction RuvA type domain-containing protein</fullName>
    </recommendedName>
</protein>
<dbReference type="InterPro" id="IPR013849">
    <property type="entry name" value="DNA_helicase_Holl-junc_RuvA_I"/>
</dbReference>
<feature type="domain" description="DNA helicase Holliday junction RuvA type" evidence="1">
    <location>
        <begin position="1"/>
        <end position="61"/>
    </location>
</feature>
<proteinExistence type="predicted"/>
<dbReference type="InterPro" id="IPR012340">
    <property type="entry name" value="NA-bd_OB-fold"/>
</dbReference>
<dbReference type="AlphaFoldDB" id="A0A0F8ZWD3"/>
<dbReference type="GO" id="GO:0006281">
    <property type="term" value="P:DNA repair"/>
    <property type="evidence" value="ECO:0007669"/>
    <property type="project" value="InterPro"/>
</dbReference>
<name>A0A0F8ZWD3_9ZZZZ</name>